<dbReference type="InterPro" id="IPR001607">
    <property type="entry name" value="Znf_UBP"/>
</dbReference>
<dbReference type="GO" id="GO:0008270">
    <property type="term" value="F:zinc ion binding"/>
    <property type="evidence" value="ECO:0007669"/>
    <property type="project" value="UniProtKB-KW"/>
</dbReference>
<keyword evidence="2" id="KW-0479">Metal-binding</keyword>
<proteinExistence type="predicted"/>
<evidence type="ECO:0000313" key="4">
    <source>
        <dbReference type="EMBL" id="KAF6098064.1"/>
    </source>
</evidence>
<accession>A0A833ZQI6</accession>
<dbReference type="Gene3D" id="3.30.40.10">
    <property type="entry name" value="Zinc/RING finger domain, C3HC4 (zinc finger)"/>
    <property type="match status" value="1"/>
</dbReference>
<evidence type="ECO:0000256" key="1">
    <source>
        <dbReference type="ARBA" id="ARBA00022786"/>
    </source>
</evidence>
<dbReference type="PROSITE" id="PS50271">
    <property type="entry name" value="ZF_UBP"/>
    <property type="match status" value="1"/>
</dbReference>
<dbReference type="AlphaFoldDB" id="A0A833ZQI6"/>
<comment type="caution">
    <text evidence="4">The sequence shown here is derived from an EMBL/GenBank/DDBJ whole genome shotgun (WGS) entry which is preliminary data.</text>
</comment>
<sequence length="139" mass="15796">MSRPEPESEAMDAELVVTPPGCTHLSSFKVDNWKQNLRAIYQCFVWCGTAEARKRKAKSCICHVCGVHLKRLHSCLHCVFFGCFAKKHIHEHAKSKRHNLGKAPFDWSHWTLGVAITLDVLLFRFGFAVPLFQKSTSSI</sequence>
<reference evidence="4 5" key="1">
    <citation type="journal article" date="2020" name="Nature">
        <title>Six reference-quality genomes reveal evolution of bat adaptations.</title>
        <authorList>
            <person name="Jebb D."/>
            <person name="Huang Z."/>
            <person name="Pippel M."/>
            <person name="Hughes G.M."/>
            <person name="Lavrichenko K."/>
            <person name="Devanna P."/>
            <person name="Winkler S."/>
            <person name="Jermiin L.S."/>
            <person name="Skirmuntt E.C."/>
            <person name="Katzourakis A."/>
            <person name="Burkitt-Gray L."/>
            <person name="Ray D.A."/>
            <person name="Sullivan K.A.M."/>
            <person name="Roscito J.G."/>
            <person name="Kirilenko B.M."/>
            <person name="Davalos L.M."/>
            <person name="Corthals A.P."/>
            <person name="Power M.L."/>
            <person name="Jones G."/>
            <person name="Ransome R.D."/>
            <person name="Dechmann D.K.N."/>
            <person name="Locatelli A.G."/>
            <person name="Puechmaille S.J."/>
            <person name="Fedrigo O."/>
            <person name="Jarvis E.D."/>
            <person name="Hiller M."/>
            <person name="Vernes S.C."/>
            <person name="Myers E.W."/>
            <person name="Teeling E.C."/>
        </authorList>
    </citation>
    <scope>NUCLEOTIDE SEQUENCE [LARGE SCALE GENOMIC DNA]</scope>
    <source>
        <strain evidence="4">Bat1K_MPI-CBG_1</strain>
    </source>
</reference>
<dbReference type="Proteomes" id="UP000664940">
    <property type="component" value="Unassembled WGS sequence"/>
</dbReference>
<name>A0A833ZQI6_9CHIR</name>
<keyword evidence="2" id="KW-0862">Zinc</keyword>
<feature type="domain" description="UBP-type" evidence="3">
    <location>
        <begin position="20"/>
        <end position="139"/>
    </location>
</feature>
<keyword evidence="2" id="KW-0863">Zinc-finger</keyword>
<protein>
    <submittedName>
        <fullName evidence="4">Ubiquitin specific peptidase 22</fullName>
    </submittedName>
</protein>
<dbReference type="SUPFAM" id="SSF57850">
    <property type="entry name" value="RING/U-box"/>
    <property type="match status" value="1"/>
</dbReference>
<gene>
    <name evidence="4" type="ORF">HJG60_020039</name>
</gene>
<dbReference type="EMBL" id="JABVXQ010000008">
    <property type="protein sequence ID" value="KAF6098064.1"/>
    <property type="molecule type" value="Genomic_DNA"/>
</dbReference>
<dbReference type="Pfam" id="PF02148">
    <property type="entry name" value="zf-UBP"/>
    <property type="match status" value="1"/>
</dbReference>
<evidence type="ECO:0000313" key="5">
    <source>
        <dbReference type="Proteomes" id="UP000664940"/>
    </source>
</evidence>
<organism evidence="4 5">
    <name type="scientific">Phyllostomus discolor</name>
    <name type="common">pale spear-nosed bat</name>
    <dbReference type="NCBI Taxonomy" id="89673"/>
    <lineage>
        <taxon>Eukaryota</taxon>
        <taxon>Metazoa</taxon>
        <taxon>Chordata</taxon>
        <taxon>Craniata</taxon>
        <taxon>Vertebrata</taxon>
        <taxon>Euteleostomi</taxon>
        <taxon>Mammalia</taxon>
        <taxon>Eutheria</taxon>
        <taxon>Laurasiatheria</taxon>
        <taxon>Chiroptera</taxon>
        <taxon>Yangochiroptera</taxon>
        <taxon>Phyllostomidae</taxon>
        <taxon>Phyllostominae</taxon>
        <taxon>Phyllostomus</taxon>
    </lineage>
</organism>
<evidence type="ECO:0000259" key="3">
    <source>
        <dbReference type="PROSITE" id="PS50271"/>
    </source>
</evidence>
<keyword evidence="1" id="KW-0833">Ubl conjugation pathway</keyword>
<evidence type="ECO:0000256" key="2">
    <source>
        <dbReference type="PROSITE-ProRule" id="PRU00502"/>
    </source>
</evidence>
<dbReference type="InterPro" id="IPR013083">
    <property type="entry name" value="Znf_RING/FYVE/PHD"/>
</dbReference>